<protein>
    <submittedName>
        <fullName evidence="2">Uncharacterized protein</fullName>
    </submittedName>
</protein>
<organism evidence="2 3">
    <name type="scientific">Penicillium frequentans</name>
    <dbReference type="NCBI Taxonomy" id="3151616"/>
    <lineage>
        <taxon>Eukaryota</taxon>
        <taxon>Fungi</taxon>
        <taxon>Dikarya</taxon>
        <taxon>Ascomycota</taxon>
        <taxon>Pezizomycotina</taxon>
        <taxon>Eurotiomycetes</taxon>
        <taxon>Eurotiomycetidae</taxon>
        <taxon>Eurotiales</taxon>
        <taxon>Aspergillaceae</taxon>
        <taxon>Penicillium</taxon>
    </lineage>
</organism>
<comment type="caution">
    <text evidence="2">The sequence shown here is derived from an EMBL/GenBank/DDBJ whole genome shotgun (WGS) entry which is preliminary data.</text>
</comment>
<proteinExistence type="predicted"/>
<reference evidence="2 3" key="1">
    <citation type="journal article" date="2023" name="IMA Fungus">
        <title>Comparative genomic study of the Penicillium genus elucidates a diverse pangenome and 15 lateral gene transfer events.</title>
        <authorList>
            <person name="Petersen C."/>
            <person name="Sorensen T."/>
            <person name="Nielsen M.R."/>
            <person name="Sondergaard T.E."/>
            <person name="Sorensen J.L."/>
            <person name="Fitzpatrick D.A."/>
            <person name="Frisvad J.C."/>
            <person name="Nielsen K.L."/>
        </authorList>
    </citation>
    <scope>NUCLEOTIDE SEQUENCE [LARGE SCALE GENOMIC DNA]</scope>
    <source>
        <strain evidence="2 3">IBT 35679</strain>
    </source>
</reference>
<evidence type="ECO:0000313" key="2">
    <source>
        <dbReference type="EMBL" id="KAJ5540751.1"/>
    </source>
</evidence>
<name>A0AAD6GFX9_9EURO</name>
<dbReference type="EMBL" id="JAQIZZ010000005">
    <property type="protein sequence ID" value="KAJ5540751.1"/>
    <property type="molecule type" value="Genomic_DNA"/>
</dbReference>
<sequence length="59" mass="6640">MVVDSLQLQKPSLRFNAVWVIGDVAARCIAMDSEMKRSRTMESDEESHPESAESKERGT</sequence>
<evidence type="ECO:0000313" key="3">
    <source>
        <dbReference type="Proteomes" id="UP001220324"/>
    </source>
</evidence>
<gene>
    <name evidence="2" type="ORF">N7494_005827</name>
</gene>
<dbReference type="AlphaFoldDB" id="A0AAD6GFX9"/>
<evidence type="ECO:0000256" key="1">
    <source>
        <dbReference type="SAM" id="MobiDB-lite"/>
    </source>
</evidence>
<feature type="region of interest" description="Disordered" evidence="1">
    <location>
        <begin position="35"/>
        <end position="59"/>
    </location>
</feature>
<dbReference type="Proteomes" id="UP001220324">
    <property type="component" value="Unassembled WGS sequence"/>
</dbReference>
<keyword evidence="3" id="KW-1185">Reference proteome</keyword>
<accession>A0AAD6GFX9</accession>